<dbReference type="AlphaFoldDB" id="A0A1M5LF58"/>
<sequence length="304" mass="35418">MKFRLIILVFTMFFLNDTSAREYKKPAQKNISTRYMLNFEFSYPAEILVNDMVAEINLENAPFSPCNLNAYLLDQKEQKIKIKIFHPDYLKGGLIQPEIIQKLNKELAIYKYKIQGEDILHMEELKKIDFPDIKAAVPYLEYEWTFHIDTAFKTSGWSNAADLSKMDKNLLKKEVLNKYEDLRAMLNKGEGARFLKEISTANDDFFMSNSFSDAEKKAFVQHQLKTYHSLKGLLLPIEHYRIRMMGEGKVVALERVSRYKGQGVLVAADKKGKKLYFNYVMLCKPLNSTSFKVIRINSFIQDKI</sequence>
<protein>
    <submittedName>
        <fullName evidence="1">Uncharacterized protein</fullName>
    </submittedName>
</protein>
<organism evidence="1 2">
    <name type="scientific">Pedobacter caeni</name>
    <dbReference type="NCBI Taxonomy" id="288992"/>
    <lineage>
        <taxon>Bacteria</taxon>
        <taxon>Pseudomonadati</taxon>
        <taxon>Bacteroidota</taxon>
        <taxon>Sphingobacteriia</taxon>
        <taxon>Sphingobacteriales</taxon>
        <taxon>Sphingobacteriaceae</taxon>
        <taxon>Pedobacter</taxon>
    </lineage>
</organism>
<dbReference type="Proteomes" id="UP000184287">
    <property type="component" value="Unassembled WGS sequence"/>
</dbReference>
<name>A0A1M5LF58_9SPHI</name>
<dbReference type="STRING" id="288992.SAMN04488522_106319"/>
<evidence type="ECO:0000313" key="1">
    <source>
        <dbReference type="EMBL" id="SHG63570.1"/>
    </source>
</evidence>
<keyword evidence="2" id="KW-1185">Reference proteome</keyword>
<evidence type="ECO:0000313" key="2">
    <source>
        <dbReference type="Proteomes" id="UP000184287"/>
    </source>
</evidence>
<reference evidence="2" key="1">
    <citation type="submission" date="2016-11" db="EMBL/GenBank/DDBJ databases">
        <authorList>
            <person name="Varghese N."/>
            <person name="Submissions S."/>
        </authorList>
    </citation>
    <scope>NUCLEOTIDE SEQUENCE [LARGE SCALE GENOMIC DNA]</scope>
    <source>
        <strain evidence="2">DSM 16990</strain>
    </source>
</reference>
<gene>
    <name evidence="1" type="ORF">SAMN04488522_106319</name>
</gene>
<proteinExistence type="predicted"/>
<accession>A0A1M5LF58</accession>
<dbReference type="EMBL" id="FQUQ01000006">
    <property type="protein sequence ID" value="SHG63570.1"/>
    <property type="molecule type" value="Genomic_DNA"/>
</dbReference>